<accession>A0A0K2W338</accession>
<dbReference type="AlphaFoldDB" id="A0A0K2W338"/>
<sequence>MSGLFRRLRNLRIPIAAGQPPIVPLRPLVQSNVHRCLDNAPAAVMVGSVSLPRRWGQGERDAGKSR</sequence>
<evidence type="ECO:0000313" key="1">
    <source>
        <dbReference type="EMBL" id="CDX60400.1"/>
    </source>
</evidence>
<reference evidence="2" key="1">
    <citation type="submission" date="2014-08" db="EMBL/GenBank/DDBJ databases">
        <authorList>
            <person name="Edwards T."/>
        </authorList>
    </citation>
    <scope>NUCLEOTIDE SEQUENCE [LARGE SCALE GENOMIC DNA]</scope>
</reference>
<protein>
    <submittedName>
        <fullName evidence="1">Uncharacterized protein</fullName>
    </submittedName>
</protein>
<gene>
    <name evidence="1" type="ORF">MPL1032_30235</name>
</gene>
<dbReference type="Proteomes" id="UP000182888">
    <property type="component" value="Unassembled WGS sequence"/>
</dbReference>
<name>A0A0K2W338_MESPL</name>
<organism evidence="1 2">
    <name type="scientific">Mesorhizobium plurifarium</name>
    <dbReference type="NCBI Taxonomy" id="69974"/>
    <lineage>
        <taxon>Bacteria</taxon>
        <taxon>Pseudomonadati</taxon>
        <taxon>Pseudomonadota</taxon>
        <taxon>Alphaproteobacteria</taxon>
        <taxon>Hyphomicrobiales</taxon>
        <taxon>Phyllobacteriaceae</taxon>
        <taxon>Mesorhizobium</taxon>
    </lineage>
</organism>
<evidence type="ECO:0000313" key="2">
    <source>
        <dbReference type="Proteomes" id="UP000182888"/>
    </source>
</evidence>
<proteinExistence type="predicted"/>
<dbReference type="EMBL" id="CCND01000023">
    <property type="protein sequence ID" value="CDX60400.1"/>
    <property type="molecule type" value="Genomic_DNA"/>
</dbReference>